<dbReference type="Proteomes" id="UP000501466">
    <property type="component" value="Chromosome"/>
</dbReference>
<dbReference type="Pfam" id="PF00700">
    <property type="entry name" value="Flagellin_C"/>
    <property type="match status" value="1"/>
</dbReference>
<evidence type="ECO:0000256" key="5">
    <source>
        <dbReference type="SAM" id="Coils"/>
    </source>
</evidence>
<dbReference type="KEGG" id="tzo:THMIRHAT_08680"/>
<evidence type="ECO:0000256" key="3">
    <source>
        <dbReference type="ARBA" id="ARBA00023143"/>
    </source>
</evidence>
<dbReference type="InterPro" id="IPR046358">
    <property type="entry name" value="Flagellin_C"/>
</dbReference>
<evidence type="ECO:0000313" key="8">
    <source>
        <dbReference type="EMBL" id="BBP43120.1"/>
    </source>
</evidence>
<dbReference type="InterPro" id="IPR001029">
    <property type="entry name" value="Flagellin_N"/>
</dbReference>
<dbReference type="EMBL" id="AP021888">
    <property type="protein sequence ID" value="BBP43122.1"/>
    <property type="molecule type" value="Genomic_DNA"/>
</dbReference>
<evidence type="ECO:0000313" key="9">
    <source>
        <dbReference type="EMBL" id="BBP43122.1"/>
    </source>
</evidence>
<keyword evidence="8" id="KW-0969">Cilium</keyword>
<feature type="domain" description="Flagellin N-terminal" evidence="6">
    <location>
        <begin position="2"/>
        <end position="125"/>
    </location>
</feature>
<feature type="domain" description="Flagellin C-terminal" evidence="7">
    <location>
        <begin position="207"/>
        <end position="291"/>
    </location>
</feature>
<dbReference type="PANTHER" id="PTHR42792:SF2">
    <property type="entry name" value="FLAGELLIN"/>
    <property type="match status" value="1"/>
</dbReference>
<dbReference type="Pfam" id="PF00669">
    <property type="entry name" value="Flagellin_N"/>
    <property type="match status" value="1"/>
</dbReference>
<evidence type="ECO:0000256" key="2">
    <source>
        <dbReference type="ARBA" id="ARBA00022525"/>
    </source>
</evidence>
<dbReference type="KEGG" id="tzo:THMIRHAT_08660"/>
<name>A0A6F8PM94_9GAMM</name>
<reference evidence="8" key="2">
    <citation type="journal article" date="2021" name="Arch.">
        <title>Thiosulfativibrio zosterae gen. nov., sp. nov., and Thiosulfatimonas sediminis gen. nov., sp. nov.</title>
        <authorList>
            <person name="Mochizuki J."/>
            <person name="Kojima H."/>
            <person name="Fukui M."/>
        </authorList>
    </citation>
    <scope>NUCLEOTIDE SEQUENCE</scope>
    <source>
        <strain evidence="8">AkT22</strain>
    </source>
</reference>
<evidence type="ECO:0000313" key="10">
    <source>
        <dbReference type="Proteomes" id="UP000501466"/>
    </source>
</evidence>
<evidence type="ECO:0000256" key="1">
    <source>
        <dbReference type="ARBA" id="ARBA00005709"/>
    </source>
</evidence>
<dbReference type="InterPro" id="IPR001492">
    <property type="entry name" value="Flagellin"/>
</dbReference>
<accession>A0A6F8PM94</accession>
<organism evidence="8 10">
    <name type="scientific">Thiosulfativibrio zosterae</name>
    <dbReference type="NCBI Taxonomy" id="2675053"/>
    <lineage>
        <taxon>Bacteria</taxon>
        <taxon>Pseudomonadati</taxon>
        <taxon>Pseudomonadota</taxon>
        <taxon>Gammaproteobacteria</taxon>
        <taxon>Thiotrichales</taxon>
        <taxon>Piscirickettsiaceae</taxon>
        <taxon>Thiosulfativibrio</taxon>
    </lineage>
</organism>
<evidence type="ECO:0000256" key="4">
    <source>
        <dbReference type="RuleBase" id="RU362073"/>
    </source>
</evidence>
<reference evidence="10" key="1">
    <citation type="submission" date="2019-11" db="EMBL/GenBank/DDBJ databases">
        <title>Isolation and characterization of two novel species in the genus Thiomicrorhabdus.</title>
        <authorList>
            <person name="Mochizuki J."/>
            <person name="Kojima H."/>
            <person name="Fukui M."/>
        </authorList>
    </citation>
    <scope>NUCLEOTIDE SEQUENCE [LARGE SCALE GENOMIC DNA]</scope>
    <source>
        <strain evidence="10">AkT22</strain>
    </source>
</reference>
<sequence>MLDSTSKEQSTSMERLTSGLRINRAADDAAGLAVAIGMTTQIRGTDMAIRNANDGIGMLQTLDGATEEVMNMLQRMRELSIQSMNGTYNMDNRQQMDAEVTQLQKEIQRVADTTKFNGMNIMNASSFGSAAVAASFATTSAGALSVAVSNASAMKIHAGWEGSSANKIGIPLLNFSTLSALTTAGNLYATGMSSFASATTKATEALKVFDTGLSVLKNMRANWGALQNRLESTVSNLQNVNENIQASRSRILDTDFAKESANLARTQVLQQAGMSMLSQANQQSQQVMSLLQ</sequence>
<dbReference type="SUPFAM" id="SSF64518">
    <property type="entry name" value="Phase 1 flagellin"/>
    <property type="match status" value="1"/>
</dbReference>
<proteinExistence type="inferred from homology"/>
<dbReference type="GO" id="GO:0009288">
    <property type="term" value="C:bacterial-type flagellum"/>
    <property type="evidence" value="ECO:0007669"/>
    <property type="project" value="UniProtKB-SubCell"/>
</dbReference>
<feature type="coiled-coil region" evidence="5">
    <location>
        <begin position="62"/>
        <end position="113"/>
    </location>
</feature>
<dbReference type="GO" id="GO:0005198">
    <property type="term" value="F:structural molecule activity"/>
    <property type="evidence" value="ECO:0007669"/>
    <property type="project" value="UniProtKB-UniRule"/>
</dbReference>
<gene>
    <name evidence="8" type="primary">fliC_1</name>
    <name evidence="9" type="synonym">fliC_2</name>
    <name evidence="8" type="ORF">THMIRHAT_08660</name>
    <name evidence="9" type="ORF">THMIRHAT_08680</name>
</gene>
<dbReference type="InterPro" id="IPR042187">
    <property type="entry name" value="Flagellin_C_sub2"/>
</dbReference>
<comment type="function">
    <text evidence="4">Flagellin is the subunit protein which polymerizes to form the filaments of bacterial flagella.</text>
</comment>
<dbReference type="Gene3D" id="6.10.10.10">
    <property type="entry name" value="Flagellar export chaperone, C-terminal domain"/>
    <property type="match status" value="1"/>
</dbReference>
<dbReference type="AlphaFoldDB" id="A0A6F8PM94"/>
<dbReference type="GO" id="GO:0005576">
    <property type="term" value="C:extracellular region"/>
    <property type="evidence" value="ECO:0007669"/>
    <property type="project" value="UniProtKB-SubCell"/>
</dbReference>
<evidence type="ECO:0000259" key="6">
    <source>
        <dbReference type="Pfam" id="PF00669"/>
    </source>
</evidence>
<keyword evidence="8" id="KW-0282">Flagellum</keyword>
<dbReference type="PRINTS" id="PR00207">
    <property type="entry name" value="FLAGELLIN"/>
</dbReference>
<dbReference type="Gene3D" id="1.20.1330.10">
    <property type="entry name" value="f41 fragment of flagellin, N-terminal domain"/>
    <property type="match status" value="1"/>
</dbReference>
<evidence type="ECO:0000259" key="7">
    <source>
        <dbReference type="Pfam" id="PF00700"/>
    </source>
</evidence>
<protein>
    <recommendedName>
        <fullName evidence="4">Flagellin</fullName>
    </recommendedName>
</protein>
<comment type="subcellular location">
    <subcellularLocation>
        <location evidence="4">Secreted</location>
    </subcellularLocation>
    <subcellularLocation>
        <location evidence="4">Bacterial flagellum</location>
    </subcellularLocation>
</comment>
<dbReference type="EMBL" id="AP021888">
    <property type="protein sequence ID" value="BBP43120.1"/>
    <property type="molecule type" value="Genomic_DNA"/>
</dbReference>
<keyword evidence="2 4" id="KW-0964">Secreted</keyword>
<keyword evidence="8" id="KW-0966">Cell projection</keyword>
<keyword evidence="3 4" id="KW-0975">Bacterial flagellum</keyword>
<keyword evidence="10" id="KW-1185">Reference proteome</keyword>
<dbReference type="PANTHER" id="PTHR42792">
    <property type="entry name" value="FLAGELLIN"/>
    <property type="match status" value="1"/>
</dbReference>
<comment type="similarity">
    <text evidence="1 4">Belongs to the bacterial flagellin family.</text>
</comment>
<keyword evidence="5" id="KW-0175">Coiled coil</keyword>